<evidence type="ECO:0000313" key="3">
    <source>
        <dbReference type="Proteomes" id="UP000317778"/>
    </source>
</evidence>
<accession>A0A532VA10</accession>
<protein>
    <recommendedName>
        <fullName evidence="4">DUF4760 domain-containing protein</fullName>
    </recommendedName>
</protein>
<organism evidence="2 3">
    <name type="scientific">candidate division TA06 bacterium B3_TA06</name>
    <dbReference type="NCBI Taxonomy" id="2012487"/>
    <lineage>
        <taxon>Bacteria</taxon>
        <taxon>Bacteria division TA06</taxon>
    </lineage>
</organism>
<comment type="caution">
    <text evidence="2">The sequence shown here is derived from an EMBL/GenBank/DDBJ whole genome shotgun (WGS) entry which is preliminary data.</text>
</comment>
<feature type="transmembrane region" description="Helical" evidence="1">
    <location>
        <begin position="6"/>
        <end position="30"/>
    </location>
</feature>
<keyword evidence="1" id="KW-0472">Membrane</keyword>
<evidence type="ECO:0008006" key="4">
    <source>
        <dbReference type="Google" id="ProtNLM"/>
    </source>
</evidence>
<dbReference type="EMBL" id="NJBO01000002">
    <property type="protein sequence ID" value="TKJ44008.1"/>
    <property type="molecule type" value="Genomic_DNA"/>
</dbReference>
<dbReference type="InterPro" id="IPR031876">
    <property type="entry name" value="DUF4760"/>
</dbReference>
<sequence length="151" mass="17467">MNLTPLAVILSLAVIASSVVSVLTFLFGVLPQRRVSKLDAVIKYFQQGETVEAKGYRKRIYHSEPDRVDVEAASMVIGFFHFWGLMVKRKLLPIWVFDSISGYRVVQLYGKLEKHISNERKKAAEYAEHFVWLAEEIKRRFNIEVQRPQSP</sequence>
<keyword evidence="1" id="KW-0812">Transmembrane</keyword>
<gene>
    <name evidence="2" type="ORF">CEE36_02490</name>
</gene>
<evidence type="ECO:0000256" key="1">
    <source>
        <dbReference type="SAM" id="Phobius"/>
    </source>
</evidence>
<proteinExistence type="predicted"/>
<dbReference type="AlphaFoldDB" id="A0A532VA10"/>
<keyword evidence="1" id="KW-1133">Transmembrane helix</keyword>
<dbReference type="Pfam" id="PF15956">
    <property type="entry name" value="DUF4760"/>
    <property type="match status" value="1"/>
</dbReference>
<reference evidence="2 3" key="1">
    <citation type="submission" date="2017-06" db="EMBL/GenBank/DDBJ databases">
        <title>Novel microbial phyla capable of carbon fixation and sulfur reduction in deep-sea sediments.</title>
        <authorList>
            <person name="Huang J."/>
            <person name="Baker B."/>
            <person name="Wang Y."/>
        </authorList>
    </citation>
    <scope>NUCLEOTIDE SEQUENCE [LARGE SCALE GENOMIC DNA]</scope>
    <source>
        <strain evidence="2">B3_TA06</strain>
    </source>
</reference>
<name>A0A532VA10_UNCT6</name>
<evidence type="ECO:0000313" key="2">
    <source>
        <dbReference type="EMBL" id="TKJ44008.1"/>
    </source>
</evidence>
<dbReference type="Proteomes" id="UP000317778">
    <property type="component" value="Unassembled WGS sequence"/>
</dbReference>